<evidence type="ECO:0000256" key="4">
    <source>
        <dbReference type="ARBA" id="ARBA00023163"/>
    </source>
</evidence>
<dbReference type="GO" id="GO:0045892">
    <property type="term" value="P:negative regulation of DNA-templated transcription"/>
    <property type="evidence" value="ECO:0007669"/>
    <property type="project" value="InterPro"/>
</dbReference>
<dbReference type="Gene3D" id="1.10.10.10">
    <property type="entry name" value="Winged helix-like DNA-binding domain superfamily/Winged helix DNA-binding domain"/>
    <property type="match status" value="1"/>
</dbReference>
<dbReference type="InterPro" id="IPR005650">
    <property type="entry name" value="BlaI_family"/>
</dbReference>
<evidence type="ECO:0000313" key="5">
    <source>
        <dbReference type="EMBL" id="RKQ86406.1"/>
    </source>
</evidence>
<comment type="caution">
    <text evidence="5">The sequence shown here is derived from an EMBL/GenBank/DDBJ whole genome shotgun (WGS) entry which is preliminary data.</text>
</comment>
<keyword evidence="3" id="KW-0238">DNA-binding</keyword>
<accession>A0A660KXL9</accession>
<reference evidence="5 6" key="1">
    <citation type="submission" date="2018-10" db="EMBL/GenBank/DDBJ databases">
        <title>Genomic Encyclopedia of Archaeal and Bacterial Type Strains, Phase II (KMG-II): from individual species to whole genera.</title>
        <authorList>
            <person name="Goeker M."/>
        </authorList>
    </citation>
    <scope>NUCLEOTIDE SEQUENCE [LARGE SCALE GENOMIC DNA]</scope>
    <source>
        <strain evidence="5 6">DSM 14954</strain>
    </source>
</reference>
<keyword evidence="4" id="KW-0804">Transcription</keyword>
<comment type="similarity">
    <text evidence="1">Belongs to the BlaI transcriptional regulatory family.</text>
</comment>
<keyword evidence="2" id="KW-0805">Transcription regulation</keyword>
<evidence type="ECO:0000256" key="1">
    <source>
        <dbReference type="ARBA" id="ARBA00011046"/>
    </source>
</evidence>
<dbReference type="OrthoDB" id="9813987at2"/>
<evidence type="ECO:0000256" key="2">
    <source>
        <dbReference type="ARBA" id="ARBA00023015"/>
    </source>
</evidence>
<evidence type="ECO:0000256" key="3">
    <source>
        <dbReference type="ARBA" id="ARBA00023125"/>
    </source>
</evidence>
<dbReference type="RefSeq" id="WP_121254111.1">
    <property type="nucleotide sequence ID" value="NZ_RBIL01000002.1"/>
</dbReference>
<dbReference type="Proteomes" id="UP000278962">
    <property type="component" value="Unassembled WGS sequence"/>
</dbReference>
<dbReference type="EMBL" id="RBIL01000002">
    <property type="protein sequence ID" value="RKQ86406.1"/>
    <property type="molecule type" value="Genomic_DNA"/>
</dbReference>
<dbReference type="Pfam" id="PF03965">
    <property type="entry name" value="Penicillinase_R"/>
    <property type="match status" value="1"/>
</dbReference>
<keyword evidence="6" id="KW-1185">Reference proteome</keyword>
<sequence length="126" mass="14199">MAAPPPLHELETEIMEEMWGRAEATVRDVQVALNARSEKTRAYTTLLTVMTRLDSKGLLVRRREGRVDVYSAALPRDEYFAARAEASVEALVEDFGDLALAHFARHIYGLDPQRLETLRRIADSGD</sequence>
<dbReference type="SUPFAM" id="SSF46785">
    <property type="entry name" value="Winged helix' DNA-binding domain"/>
    <property type="match status" value="1"/>
</dbReference>
<proteinExistence type="inferred from homology"/>
<dbReference type="AlphaFoldDB" id="A0A660KXL9"/>
<organism evidence="5 6">
    <name type="scientific">Solirubrobacter pauli</name>
    <dbReference type="NCBI Taxonomy" id="166793"/>
    <lineage>
        <taxon>Bacteria</taxon>
        <taxon>Bacillati</taxon>
        <taxon>Actinomycetota</taxon>
        <taxon>Thermoleophilia</taxon>
        <taxon>Solirubrobacterales</taxon>
        <taxon>Solirubrobacteraceae</taxon>
        <taxon>Solirubrobacter</taxon>
    </lineage>
</organism>
<evidence type="ECO:0000313" key="6">
    <source>
        <dbReference type="Proteomes" id="UP000278962"/>
    </source>
</evidence>
<dbReference type="GO" id="GO:0003677">
    <property type="term" value="F:DNA binding"/>
    <property type="evidence" value="ECO:0007669"/>
    <property type="project" value="UniProtKB-KW"/>
</dbReference>
<gene>
    <name evidence="5" type="ORF">C8N24_4418</name>
</gene>
<dbReference type="InterPro" id="IPR036388">
    <property type="entry name" value="WH-like_DNA-bd_sf"/>
</dbReference>
<protein>
    <submittedName>
        <fullName evidence="5">Putative transcriptional regulator</fullName>
    </submittedName>
</protein>
<dbReference type="InterPro" id="IPR036390">
    <property type="entry name" value="WH_DNA-bd_sf"/>
</dbReference>
<name>A0A660KXL9_9ACTN</name>